<organism evidence="3 4">
    <name type="scientific">Paenibacillus beijingensis</name>
    <dbReference type="NCBI Taxonomy" id="1126833"/>
    <lineage>
        <taxon>Bacteria</taxon>
        <taxon>Bacillati</taxon>
        <taxon>Bacillota</taxon>
        <taxon>Bacilli</taxon>
        <taxon>Bacillales</taxon>
        <taxon>Paenibacillaceae</taxon>
        <taxon>Paenibacillus</taxon>
    </lineage>
</organism>
<dbReference type="PANTHER" id="PTHR43668:SF2">
    <property type="entry name" value="ALLANTOINASE"/>
    <property type="match status" value="1"/>
</dbReference>
<dbReference type="OrthoDB" id="9765462at2"/>
<dbReference type="Proteomes" id="UP000032633">
    <property type="component" value="Chromosome"/>
</dbReference>
<dbReference type="GO" id="GO:0004038">
    <property type="term" value="F:allantoinase activity"/>
    <property type="evidence" value="ECO:0007669"/>
    <property type="project" value="TreeGrafter"/>
</dbReference>
<evidence type="ECO:0000313" key="4">
    <source>
        <dbReference type="Proteomes" id="UP000032633"/>
    </source>
</evidence>
<dbReference type="KEGG" id="pbj:VN24_09545"/>
<dbReference type="HOGENOM" id="CLU_015572_4_2_9"/>
<dbReference type="SUPFAM" id="SSF51556">
    <property type="entry name" value="Metallo-dependent hydrolases"/>
    <property type="match status" value="1"/>
</dbReference>
<dbReference type="STRING" id="1126833.VN24_09545"/>
<dbReference type="AlphaFoldDB" id="A0A0D5NII6"/>
<dbReference type="PATRIC" id="fig|1126833.4.peg.2109"/>
<sequence length="454" mass="49606">MSTYQLVVKGCLVLENGAVTGELGINDGVIETISSDQGTLKGARTLDFGDAYIFPGLIDAHVHCYTNPEEGFINNTASAAAGGFTTILDMPYDSPDPITSAERFKDKVALLEKEAIVDVGLWATVAKGGAQQIVPLAEAGAIAFKLSTFEADPYRFPRIPDHEVLQALHLAGGTGLMVAFHAENGEIIGHMIEEYTKEGKVAPRAHMETRPPVSESIEVLKLMEMAYWTRAKLHIVHVSHPRTIELIGSFQRQGVQVTAETCYPYILKDVSDLEQLGTKAKMNPPLRDPEDAKRMWEYVKAGAFNMITSDHVPWDKSKKNAGKDNIFKAAPGLPGLEIMASLIFDRGVAKGEMTPVQYAQLLSQHPAELFGIEGKGRIAPGYDADFTVIDPRAHWVIDEQKFRTKAKITPFHGQKVQGKVIHTMIRGCTVYDGSEVVQKPGFGQFVAGSASTKK</sequence>
<gene>
    <name evidence="3" type="ORF">VN24_09545</name>
</gene>
<dbReference type="PANTHER" id="PTHR43668">
    <property type="entry name" value="ALLANTOINASE"/>
    <property type="match status" value="1"/>
</dbReference>
<dbReference type="FunFam" id="3.20.20.140:FF:000174">
    <property type="entry name" value="Dihydropyrimidinase-related protein 2"/>
    <property type="match status" value="1"/>
</dbReference>
<protein>
    <recommendedName>
        <fullName evidence="2">Amidohydrolase-related domain-containing protein</fullName>
    </recommendedName>
</protein>
<feature type="domain" description="Amidohydrolase-related" evidence="2">
    <location>
        <begin position="52"/>
        <end position="428"/>
    </location>
</feature>
<evidence type="ECO:0000259" key="2">
    <source>
        <dbReference type="Pfam" id="PF01979"/>
    </source>
</evidence>
<proteinExistence type="inferred from homology"/>
<evidence type="ECO:0000256" key="1">
    <source>
        <dbReference type="ARBA" id="ARBA00008829"/>
    </source>
</evidence>
<dbReference type="EMBL" id="CP011058">
    <property type="protein sequence ID" value="AJY74787.1"/>
    <property type="molecule type" value="Genomic_DNA"/>
</dbReference>
<dbReference type="InterPro" id="IPR011059">
    <property type="entry name" value="Metal-dep_hydrolase_composite"/>
</dbReference>
<accession>A0A0D5NII6</accession>
<dbReference type="Pfam" id="PF01979">
    <property type="entry name" value="Amidohydro_1"/>
    <property type="match status" value="1"/>
</dbReference>
<reference evidence="3 4" key="1">
    <citation type="journal article" date="2015" name="J. Biotechnol.">
        <title>Complete genome sequence of Paenibacillus beijingensis 7188(T) (=DSM 24997(T)), a novel rhizobacterium from jujube garden soil.</title>
        <authorList>
            <person name="Kwak Y."/>
            <person name="Shin J.H."/>
        </authorList>
    </citation>
    <scope>NUCLEOTIDE SEQUENCE [LARGE SCALE GENOMIC DNA]</scope>
    <source>
        <strain evidence="3 4">DSM 24997</strain>
    </source>
</reference>
<dbReference type="InterPro" id="IPR032466">
    <property type="entry name" value="Metal_Hydrolase"/>
</dbReference>
<dbReference type="RefSeq" id="WP_045670220.1">
    <property type="nucleotide sequence ID" value="NZ_CP011058.1"/>
</dbReference>
<dbReference type="Gene3D" id="2.30.40.10">
    <property type="entry name" value="Urease, subunit C, domain 1"/>
    <property type="match status" value="1"/>
</dbReference>
<dbReference type="InterPro" id="IPR050138">
    <property type="entry name" value="DHOase/Allantoinase_Hydrolase"/>
</dbReference>
<dbReference type="Gene3D" id="3.20.20.140">
    <property type="entry name" value="Metal-dependent hydrolases"/>
    <property type="match status" value="1"/>
</dbReference>
<dbReference type="InterPro" id="IPR006680">
    <property type="entry name" value="Amidohydro-rel"/>
</dbReference>
<reference evidence="4" key="2">
    <citation type="submission" date="2015-03" db="EMBL/GenBank/DDBJ databases">
        <title>Genome sequence of Paenibacillus beijingensis strain DSM 24997T.</title>
        <authorList>
            <person name="Kwak Y."/>
            <person name="Shin J.-H."/>
        </authorList>
    </citation>
    <scope>NUCLEOTIDE SEQUENCE [LARGE SCALE GENOMIC DNA]</scope>
    <source>
        <strain evidence="4">DSM 24997</strain>
    </source>
</reference>
<evidence type="ECO:0000313" key="3">
    <source>
        <dbReference type="EMBL" id="AJY74787.1"/>
    </source>
</evidence>
<dbReference type="GO" id="GO:0005737">
    <property type="term" value="C:cytoplasm"/>
    <property type="evidence" value="ECO:0007669"/>
    <property type="project" value="TreeGrafter"/>
</dbReference>
<keyword evidence="4" id="KW-1185">Reference proteome</keyword>
<dbReference type="GO" id="GO:0006145">
    <property type="term" value="P:purine nucleobase catabolic process"/>
    <property type="evidence" value="ECO:0007669"/>
    <property type="project" value="TreeGrafter"/>
</dbReference>
<comment type="similarity">
    <text evidence="1">Belongs to the metallo-dependent hydrolases superfamily. Hydantoinase/dihydropyrimidinase family.</text>
</comment>
<dbReference type="SUPFAM" id="SSF51338">
    <property type="entry name" value="Composite domain of metallo-dependent hydrolases"/>
    <property type="match status" value="1"/>
</dbReference>
<name>A0A0D5NII6_9BACL</name>